<keyword evidence="3" id="KW-1185">Reference proteome</keyword>
<organism evidence="2 3">
    <name type="scientific">Xyrichtys novacula</name>
    <name type="common">Pearly razorfish</name>
    <name type="synonym">Hemipteronotus novacula</name>
    <dbReference type="NCBI Taxonomy" id="13765"/>
    <lineage>
        <taxon>Eukaryota</taxon>
        <taxon>Metazoa</taxon>
        <taxon>Chordata</taxon>
        <taxon>Craniata</taxon>
        <taxon>Vertebrata</taxon>
        <taxon>Euteleostomi</taxon>
        <taxon>Actinopterygii</taxon>
        <taxon>Neopterygii</taxon>
        <taxon>Teleostei</taxon>
        <taxon>Neoteleostei</taxon>
        <taxon>Acanthomorphata</taxon>
        <taxon>Eupercaria</taxon>
        <taxon>Labriformes</taxon>
        <taxon>Labridae</taxon>
        <taxon>Xyrichtys</taxon>
    </lineage>
</organism>
<gene>
    <name evidence="2" type="ORF">XNOV1_A019024</name>
</gene>
<dbReference type="InterPro" id="IPR000477">
    <property type="entry name" value="RT_dom"/>
</dbReference>
<feature type="domain" description="Reverse transcriptase" evidence="1">
    <location>
        <begin position="1"/>
        <end position="166"/>
    </location>
</feature>
<reference evidence="2" key="1">
    <citation type="submission" date="2023-08" db="EMBL/GenBank/DDBJ databases">
        <authorList>
            <person name="Alioto T."/>
            <person name="Alioto T."/>
            <person name="Gomez Garrido J."/>
        </authorList>
    </citation>
    <scope>NUCLEOTIDE SEQUENCE</scope>
</reference>
<proteinExistence type="predicted"/>
<accession>A0AAV1EPX0</accession>
<dbReference type="PROSITE" id="PS50878">
    <property type="entry name" value="RT_POL"/>
    <property type="match status" value="1"/>
</dbReference>
<evidence type="ECO:0000313" key="3">
    <source>
        <dbReference type="Proteomes" id="UP001178508"/>
    </source>
</evidence>
<name>A0AAV1EPX0_XYRNO</name>
<dbReference type="EMBL" id="OY660865">
    <property type="protein sequence ID" value="CAJ1050790.1"/>
    <property type="molecule type" value="Genomic_DNA"/>
</dbReference>
<dbReference type="Pfam" id="PF00078">
    <property type="entry name" value="RVT_1"/>
    <property type="match status" value="1"/>
</dbReference>
<sequence length="166" mass="18810">MLHRALSHPEELGVYVRIMFFDFSSAFNTIQPTILKYKLTEMGVDPACVSWIADYLTGRPQFVRLGNCVSGTLMSSTGALQGTVLAPFLFTLYTSDFRYSTEPCHRQKYSDDTAIVACIRNGQEAEYRDLIRALSDWSHKNCPHFNTSKTKEMVIDPVDPNPLFSQ</sequence>
<evidence type="ECO:0000313" key="2">
    <source>
        <dbReference type="EMBL" id="CAJ1050790.1"/>
    </source>
</evidence>
<dbReference type="Proteomes" id="UP001178508">
    <property type="component" value="Chromosome 2"/>
</dbReference>
<dbReference type="PANTHER" id="PTHR33332">
    <property type="entry name" value="REVERSE TRANSCRIPTASE DOMAIN-CONTAINING PROTEIN"/>
    <property type="match status" value="1"/>
</dbReference>
<evidence type="ECO:0000259" key="1">
    <source>
        <dbReference type="PROSITE" id="PS50878"/>
    </source>
</evidence>
<dbReference type="AlphaFoldDB" id="A0AAV1EPX0"/>
<protein>
    <recommendedName>
        <fullName evidence="1">Reverse transcriptase domain-containing protein</fullName>
    </recommendedName>
</protein>